<dbReference type="SUPFAM" id="SSF53335">
    <property type="entry name" value="S-adenosyl-L-methionine-dependent methyltransferases"/>
    <property type="match status" value="1"/>
</dbReference>
<keyword evidence="2 3" id="KW-0808">Transferase</keyword>
<dbReference type="KEGG" id="pbal:CPBP_01137"/>
<evidence type="ECO:0000256" key="2">
    <source>
        <dbReference type="ARBA" id="ARBA00022679"/>
    </source>
</evidence>
<evidence type="ECO:0000256" key="1">
    <source>
        <dbReference type="ARBA" id="ARBA00022603"/>
    </source>
</evidence>
<proteinExistence type="predicted"/>
<dbReference type="Gene3D" id="3.40.50.150">
    <property type="entry name" value="Vaccinia Virus protein VP39"/>
    <property type="match status" value="1"/>
</dbReference>
<dbReference type="InterPro" id="IPR050602">
    <property type="entry name" value="Malonyl-ACP_OMT"/>
</dbReference>
<name>A0A7L9RV88_9PROT</name>
<sequence length="238" mass="26519">MFSYETIQKNHARFANRLPDHEFIYQVAAEECIASLSELSLTPASILILGHFPSLETLKTNYPSASIEYREGFTPDINAANSYDIIISIGQMQWINDPLSYLTTLKSMLTLDGVLYGIFPGEDSFKEVHKALIKADMVLSKGAPQRIIPMISASDTLNLMQAANIGNPLVHVVSLELQHNTLIELLNDIRYMGAGNPFSDRSGHRTPKKLFALADFHLKGRHPYIESTVDLVVMIGRS</sequence>
<dbReference type="Proteomes" id="UP000594001">
    <property type="component" value="Chromosome"/>
</dbReference>
<dbReference type="GO" id="GO:0032259">
    <property type="term" value="P:methylation"/>
    <property type="evidence" value="ECO:0007669"/>
    <property type="project" value="UniProtKB-KW"/>
</dbReference>
<dbReference type="GO" id="GO:0008168">
    <property type="term" value="F:methyltransferase activity"/>
    <property type="evidence" value="ECO:0007669"/>
    <property type="project" value="UniProtKB-KW"/>
</dbReference>
<dbReference type="RefSeq" id="WP_350331897.1">
    <property type="nucleotide sequence ID" value="NZ_CP054719.1"/>
</dbReference>
<keyword evidence="4" id="KW-1185">Reference proteome</keyword>
<dbReference type="PANTHER" id="PTHR13090:SF1">
    <property type="entry name" value="ARGININE-HYDROXYLASE NDUFAF5, MITOCHONDRIAL"/>
    <property type="match status" value="1"/>
</dbReference>
<dbReference type="AlphaFoldDB" id="A0A7L9RV88"/>
<keyword evidence="1 3" id="KW-0489">Methyltransferase</keyword>
<reference evidence="3 4" key="1">
    <citation type="submission" date="2020-06" db="EMBL/GenBank/DDBJ databases">
        <title>The endosymbiont of the kinetoplastid Bodo saltans is a Paracaedibacter-like alpha-proteobacterium possessing a putative toxin-antitoxin system.</title>
        <authorList>
            <person name="Midha S."/>
            <person name="Rigden D.J."/>
            <person name="Siozios S."/>
            <person name="Hurst G.D.D."/>
            <person name="Jackson A.P."/>
        </authorList>
    </citation>
    <scope>NUCLEOTIDE SEQUENCE [LARGE SCALE GENOMIC DNA]</scope>
    <source>
        <strain evidence="3">Lake Konstanz</strain>
    </source>
</reference>
<evidence type="ECO:0000313" key="4">
    <source>
        <dbReference type="Proteomes" id="UP000594001"/>
    </source>
</evidence>
<accession>A0A7L9RV88</accession>
<organism evidence="3 4">
    <name type="scientific">Candidatus Bodocaedibacter vickermanii</name>
    <dbReference type="NCBI Taxonomy" id="2741701"/>
    <lineage>
        <taxon>Bacteria</taxon>
        <taxon>Pseudomonadati</taxon>
        <taxon>Pseudomonadota</taxon>
        <taxon>Alphaproteobacteria</taxon>
        <taxon>Holosporales</taxon>
        <taxon>Candidatus Paracaedibacteraceae</taxon>
        <taxon>Candidatus Bodocaedibacter</taxon>
    </lineage>
</organism>
<dbReference type="EMBL" id="CP054719">
    <property type="protein sequence ID" value="QOL20345.1"/>
    <property type="molecule type" value="Genomic_DNA"/>
</dbReference>
<gene>
    <name evidence="3" type="ORF">CPBP_01137</name>
</gene>
<protein>
    <submittedName>
        <fullName evidence="3">SAM-dependent methyltransferase</fullName>
    </submittedName>
</protein>
<dbReference type="InterPro" id="IPR029063">
    <property type="entry name" value="SAM-dependent_MTases_sf"/>
</dbReference>
<dbReference type="PANTHER" id="PTHR13090">
    <property type="entry name" value="ARGININE-HYDROXYLASE NDUFAF5, MITOCHONDRIAL"/>
    <property type="match status" value="1"/>
</dbReference>
<evidence type="ECO:0000313" key="3">
    <source>
        <dbReference type="EMBL" id="QOL20345.1"/>
    </source>
</evidence>